<dbReference type="OrthoDB" id="7766386at2"/>
<gene>
    <name evidence="2" type="ORF">IQ24_03769</name>
</gene>
<feature type="region of interest" description="Disordered" evidence="1">
    <location>
        <begin position="435"/>
        <end position="486"/>
    </location>
</feature>
<feature type="compositionally biased region" description="Polar residues" evidence="1">
    <location>
        <begin position="475"/>
        <end position="484"/>
    </location>
</feature>
<accession>A0A562NAU7</accession>
<reference evidence="2 3" key="1">
    <citation type="journal article" date="2015" name="Stand. Genomic Sci.">
        <title>Genomic Encyclopedia of Bacterial and Archaeal Type Strains, Phase III: the genomes of soil and plant-associated and newly described type strains.</title>
        <authorList>
            <person name="Whitman W.B."/>
            <person name="Woyke T."/>
            <person name="Klenk H.P."/>
            <person name="Zhou Y."/>
            <person name="Lilburn T.G."/>
            <person name="Beck B.J."/>
            <person name="De Vos P."/>
            <person name="Vandamme P."/>
            <person name="Eisen J.A."/>
            <person name="Garrity G."/>
            <person name="Hugenholtz P."/>
            <person name="Kyrpides N.C."/>
        </authorList>
    </citation>
    <scope>NUCLEOTIDE SEQUENCE [LARGE SCALE GENOMIC DNA]</scope>
    <source>
        <strain evidence="2 3">CGMCC 1.5364</strain>
    </source>
</reference>
<evidence type="ECO:0000313" key="3">
    <source>
        <dbReference type="Proteomes" id="UP000316225"/>
    </source>
</evidence>
<name>A0A562NAU7_9RHOB</name>
<keyword evidence="3" id="KW-1185">Reference proteome</keyword>
<protein>
    <submittedName>
        <fullName evidence="2">HNH/ENDO VII superfamily nuclease</fullName>
    </submittedName>
</protein>
<comment type="caution">
    <text evidence="2">The sequence shown here is derived from an EMBL/GenBank/DDBJ whole genome shotgun (WGS) entry which is preliminary data.</text>
</comment>
<dbReference type="EMBL" id="VLKU01000015">
    <property type="protein sequence ID" value="TWI29289.1"/>
    <property type="molecule type" value="Genomic_DNA"/>
</dbReference>
<organism evidence="2 3">
    <name type="scientific">Paracoccus sulfuroxidans</name>
    <dbReference type="NCBI Taxonomy" id="384678"/>
    <lineage>
        <taxon>Bacteria</taxon>
        <taxon>Pseudomonadati</taxon>
        <taxon>Pseudomonadota</taxon>
        <taxon>Alphaproteobacteria</taxon>
        <taxon>Rhodobacterales</taxon>
        <taxon>Paracoccaceae</taxon>
        <taxon>Paracoccus</taxon>
    </lineage>
</organism>
<dbReference type="InterPro" id="IPR032871">
    <property type="entry name" value="AHH_dom_containing"/>
</dbReference>
<dbReference type="RefSeq" id="WP_145399876.1">
    <property type="nucleotide sequence ID" value="NZ_VLKU01000015.1"/>
</dbReference>
<feature type="compositionally biased region" description="Basic and acidic residues" evidence="1">
    <location>
        <begin position="447"/>
        <end position="457"/>
    </location>
</feature>
<proteinExistence type="predicted"/>
<evidence type="ECO:0000313" key="2">
    <source>
        <dbReference type="EMBL" id="TWI29289.1"/>
    </source>
</evidence>
<dbReference type="Pfam" id="PF14412">
    <property type="entry name" value="AHH"/>
    <property type="match status" value="1"/>
</dbReference>
<evidence type="ECO:0000256" key="1">
    <source>
        <dbReference type="SAM" id="MobiDB-lite"/>
    </source>
</evidence>
<dbReference type="Proteomes" id="UP000316225">
    <property type="component" value="Unassembled WGS sequence"/>
</dbReference>
<dbReference type="AlphaFoldDB" id="A0A562NAU7"/>
<sequence>MADGGLVGGISERLQHVAATRYAGSIKQDAQSCSGSVILSARYGDNWSTPMAGAKFRLLHKGKVIEENRLKSLADIGKRPGDPLTAAEYAQLGTFEHKNAPSGDLAFELTLEEEESAVIAKEEALRTLIQTKLAEFRAGGTLPQNWAEWNNATSTGKAELLLSNSFDGFVEGMDNWFDEEGDFWSMIGETFSKAWDSIVEGLGELATALHPDNIGRTAEIVWEAARATAQKTGEFVRSLPGKAQKLYAGTMAILNNIAAITKFIGDFMSGNWDEIEHFCRTTLLDLIDDPVARQAWTDAIMNNAENWQMVLEVVGFTNVPKHLLAFVSGLVAAIPPHVWARWGAVSVAVIAIELSISAIITLICGLAEGATVGGATAIVGPLLAARAAKWAKMGGTILEHFRRIIGWIDNIMEKVIELARLAVKARRRGTIQNSRVTVPPRGRGHQRRDQRDDERRCRNCGAELGKRGHPAISPNFPNGNTSKDGSYRSRIMTHTLRTTSSIGSTLLVGDTQAHHLVSAEGMKTTTKARNFERLGYQINVVENLSLIPSKGSLACHLKCQLHRSDHRFGGYNYHIQVAANLALILANLSKYCKQGNPNRIQPDVDRVSARLAAQINIFTLPLTSVARDFAALSQVGCANVDSVKHAAGVTCSHNRNHAPGINSGTLSIPYMIRPAH</sequence>